<dbReference type="PROSITE" id="PS50109">
    <property type="entry name" value="HIS_KIN"/>
    <property type="match status" value="1"/>
</dbReference>
<dbReference type="InterPro" id="IPR004358">
    <property type="entry name" value="Sig_transdc_His_kin-like_C"/>
</dbReference>
<keyword evidence="6" id="KW-0418">Kinase</keyword>
<feature type="domain" description="PAS" evidence="12">
    <location>
        <begin position="468"/>
        <end position="514"/>
    </location>
</feature>
<dbReference type="SUPFAM" id="SSF55785">
    <property type="entry name" value="PYP-like sensor domain (PAS domain)"/>
    <property type="match status" value="3"/>
</dbReference>
<evidence type="ECO:0000259" key="13">
    <source>
        <dbReference type="PROSITE" id="PS50113"/>
    </source>
</evidence>
<dbReference type="Pfam" id="PF13426">
    <property type="entry name" value="PAS_9"/>
    <property type="match status" value="1"/>
</dbReference>
<dbReference type="Pfam" id="PF02518">
    <property type="entry name" value="HATPase_c"/>
    <property type="match status" value="1"/>
</dbReference>
<dbReference type="SMART" id="SM00388">
    <property type="entry name" value="HisKA"/>
    <property type="match status" value="1"/>
</dbReference>
<evidence type="ECO:0000256" key="7">
    <source>
        <dbReference type="ARBA" id="ARBA00022840"/>
    </source>
</evidence>
<dbReference type="InterPro" id="IPR013767">
    <property type="entry name" value="PAS_fold"/>
</dbReference>
<evidence type="ECO:0000256" key="1">
    <source>
        <dbReference type="ARBA" id="ARBA00000085"/>
    </source>
</evidence>
<protein>
    <recommendedName>
        <fullName evidence="2">histidine kinase</fullName>
        <ecNumber evidence="2">2.7.13.3</ecNumber>
    </recommendedName>
</protein>
<evidence type="ECO:0000256" key="4">
    <source>
        <dbReference type="ARBA" id="ARBA00022679"/>
    </source>
</evidence>
<evidence type="ECO:0000313" key="14">
    <source>
        <dbReference type="EMBL" id="BCO09363.1"/>
    </source>
</evidence>
<reference evidence="14" key="1">
    <citation type="submission" date="2020-12" db="EMBL/GenBank/DDBJ databases">
        <title>Desulfobium dissulfuricans gen. nov., sp. nov., a novel mesophilic, sulfate-reducing bacterium isolated from a deep-sea hydrothermal vent.</title>
        <authorList>
            <person name="Hashimoto Y."/>
            <person name="Tame A."/>
            <person name="Sawayama S."/>
            <person name="Miyazaki J."/>
            <person name="Takai K."/>
            <person name="Nakagawa S."/>
        </authorList>
    </citation>
    <scope>NUCLEOTIDE SEQUENCE</scope>
    <source>
        <strain evidence="14">GF1</strain>
    </source>
</reference>
<feature type="domain" description="Histidine kinase" evidence="10">
    <location>
        <begin position="606"/>
        <end position="829"/>
    </location>
</feature>
<evidence type="ECO:0000256" key="5">
    <source>
        <dbReference type="ARBA" id="ARBA00022741"/>
    </source>
</evidence>
<dbReference type="PANTHER" id="PTHR43065">
    <property type="entry name" value="SENSOR HISTIDINE KINASE"/>
    <property type="match status" value="1"/>
</dbReference>
<comment type="catalytic activity">
    <reaction evidence="1">
        <text>ATP + protein L-histidine = ADP + protein N-phospho-L-histidine.</text>
        <dbReference type="EC" id="2.7.13.3"/>
    </reaction>
</comment>
<organism evidence="14 15">
    <name type="scientific">Desulfolithobacter dissulfuricans</name>
    <dbReference type="NCBI Taxonomy" id="2795293"/>
    <lineage>
        <taxon>Bacteria</taxon>
        <taxon>Pseudomonadati</taxon>
        <taxon>Thermodesulfobacteriota</taxon>
        <taxon>Desulfobulbia</taxon>
        <taxon>Desulfobulbales</taxon>
        <taxon>Desulfobulbaceae</taxon>
        <taxon>Desulfolithobacter</taxon>
    </lineage>
</organism>
<sequence length="971" mass="108528">MDNDLLDILENFDTLLDTEDPPEFLLDLAAREFLQIFALRAVHVLFPCDPLVPYLVTRTWLSESPDPVVSGDNDIFRVSEPVAALLRQLLSSRGVMHLGADSPAAPDLEAALGSSALMAAVLPTRYDRPRLLLLEKRDQEDAWSSRETRLLLYLARRLTQRYDARLLQETVRRDIAKRQKVDAKLELSEERFRSIFRHSSISLWLGDFSQLMNLFSQLREQGVAELSDYFRRNPDFIDQALTAIRILDVNQSTLDLFEAATMEELVGRIRGIMTRSTREALRAAFSALFAGSRHFSVEAQCSTLSGRSINTIINIDALSGPDSHMALVSITDISLQKEIEQRYLDSTQQYRSLMETAQDAIIIADAETGLVTEANRKASKLLGREVQDLVGMHLHELHPPEDRHLYQDLYSNGRGFSEVLGKHELFLQSADGSRIPVEISASTTAVGSRRMVQVVYHDIRRRLLMEERRRLLATAVEQAAESVIITDVDGRIEYVNPAFEQRTGYTMEELVGKNPRILNAGMREKYYYKMMWDEISSGSTWQGRFINRRKDGTILEEEATITPVKDCNGRIHHFVAVKRDITEQVVQEHQVRQAQKMQAIGTLAGGIAHDFNNILTAIMGFAELSLMRAVDDPLLRANLEEIVKGADRAGKLIEQILTFSRQTEKTVSSLQLSLIVKEVLKLLRASLPANIEIITDIASSAYVRVDPTQMHQVIMNLCTNAYQAIKGVRGIIRVGLHNVTLGPREGVSIGNLSQGNYVCLQVEDNGHGIAPEFMDRIFEPYFTTKKKDEGTGLGLSVVHGIVNDHGGAVTVTSTPGKGSCFSVYLPEVEKSDVQIPCQVRGVPDGEGRVILVDDERQIVDYEVQVLEKAGYVVTSFTSSVAALEKIKEDIHAFDLLVTDMAMPEMTGLQLIEEVRALRPGMPVLLCTGYSEHVTAKSSKEMGIDGYLAKPFTAEQFGLEVKRVIEEAGQEA</sequence>
<keyword evidence="7" id="KW-0067">ATP-binding</keyword>
<dbReference type="GO" id="GO:0000155">
    <property type="term" value="F:phosphorelay sensor kinase activity"/>
    <property type="evidence" value="ECO:0007669"/>
    <property type="project" value="InterPro"/>
</dbReference>
<dbReference type="Gene3D" id="3.30.450.20">
    <property type="entry name" value="PAS domain"/>
    <property type="match status" value="3"/>
</dbReference>
<keyword evidence="3 9" id="KW-0597">Phosphoprotein</keyword>
<evidence type="ECO:0000256" key="9">
    <source>
        <dbReference type="PROSITE-ProRule" id="PRU00169"/>
    </source>
</evidence>
<dbReference type="KEGG" id="ddu:GF1_17390"/>
<feature type="modified residue" description="4-aspartylphosphate" evidence="9">
    <location>
        <position position="899"/>
    </location>
</feature>
<dbReference type="InterPro" id="IPR036097">
    <property type="entry name" value="HisK_dim/P_sf"/>
</dbReference>
<dbReference type="PROSITE" id="PS50113">
    <property type="entry name" value="PAC"/>
    <property type="match status" value="1"/>
</dbReference>
<evidence type="ECO:0000256" key="8">
    <source>
        <dbReference type="ARBA" id="ARBA00023012"/>
    </source>
</evidence>
<dbReference type="InterPro" id="IPR003594">
    <property type="entry name" value="HATPase_dom"/>
</dbReference>
<dbReference type="EMBL" id="AP024233">
    <property type="protein sequence ID" value="BCO09363.1"/>
    <property type="molecule type" value="Genomic_DNA"/>
</dbReference>
<dbReference type="InterPro" id="IPR005467">
    <property type="entry name" value="His_kinase_dom"/>
</dbReference>
<dbReference type="Proteomes" id="UP001063350">
    <property type="component" value="Chromosome"/>
</dbReference>
<dbReference type="CDD" id="cd00082">
    <property type="entry name" value="HisKA"/>
    <property type="match status" value="1"/>
</dbReference>
<name>A0A915U0R9_9BACT</name>
<dbReference type="GO" id="GO:0005524">
    <property type="term" value="F:ATP binding"/>
    <property type="evidence" value="ECO:0007669"/>
    <property type="project" value="UniProtKB-KW"/>
</dbReference>
<dbReference type="PROSITE" id="PS50110">
    <property type="entry name" value="RESPONSE_REGULATORY"/>
    <property type="match status" value="1"/>
</dbReference>
<dbReference type="InterPro" id="IPR003661">
    <property type="entry name" value="HisK_dim/P_dom"/>
</dbReference>
<dbReference type="EC" id="2.7.13.3" evidence="2"/>
<accession>A0A915U0R9</accession>
<keyword evidence="15" id="KW-1185">Reference proteome</keyword>
<dbReference type="InterPro" id="IPR035965">
    <property type="entry name" value="PAS-like_dom_sf"/>
</dbReference>
<dbReference type="SMART" id="SM00086">
    <property type="entry name" value="PAC"/>
    <property type="match status" value="2"/>
</dbReference>
<dbReference type="SUPFAM" id="SSF55874">
    <property type="entry name" value="ATPase domain of HSP90 chaperone/DNA topoisomerase II/histidine kinase"/>
    <property type="match status" value="1"/>
</dbReference>
<dbReference type="InterPro" id="IPR036890">
    <property type="entry name" value="HATPase_C_sf"/>
</dbReference>
<keyword evidence="4" id="KW-0808">Transferase</keyword>
<dbReference type="Gene3D" id="3.40.50.2300">
    <property type="match status" value="1"/>
</dbReference>
<dbReference type="CDD" id="cd00156">
    <property type="entry name" value="REC"/>
    <property type="match status" value="1"/>
</dbReference>
<evidence type="ECO:0000259" key="12">
    <source>
        <dbReference type="PROSITE" id="PS50112"/>
    </source>
</evidence>
<feature type="domain" description="PAC" evidence="13">
    <location>
        <begin position="539"/>
        <end position="593"/>
    </location>
</feature>
<evidence type="ECO:0000313" key="15">
    <source>
        <dbReference type="Proteomes" id="UP001063350"/>
    </source>
</evidence>
<dbReference type="SUPFAM" id="SSF52172">
    <property type="entry name" value="CheY-like"/>
    <property type="match status" value="1"/>
</dbReference>
<dbReference type="InterPro" id="IPR001610">
    <property type="entry name" value="PAC"/>
</dbReference>
<keyword evidence="8" id="KW-0902">Two-component regulatory system</keyword>
<feature type="domain" description="Response regulatory" evidence="11">
    <location>
        <begin position="848"/>
        <end position="964"/>
    </location>
</feature>
<gene>
    <name evidence="14" type="ORF">GF1_17390</name>
</gene>
<dbReference type="Gene3D" id="1.10.287.130">
    <property type="match status" value="1"/>
</dbReference>
<dbReference type="InterPro" id="IPR011006">
    <property type="entry name" value="CheY-like_superfamily"/>
</dbReference>
<dbReference type="GO" id="GO:0006355">
    <property type="term" value="P:regulation of DNA-templated transcription"/>
    <property type="evidence" value="ECO:0007669"/>
    <property type="project" value="InterPro"/>
</dbReference>
<dbReference type="PROSITE" id="PS50112">
    <property type="entry name" value="PAS"/>
    <property type="match status" value="2"/>
</dbReference>
<evidence type="ECO:0000256" key="6">
    <source>
        <dbReference type="ARBA" id="ARBA00022777"/>
    </source>
</evidence>
<dbReference type="SMART" id="SM00448">
    <property type="entry name" value="REC"/>
    <property type="match status" value="1"/>
</dbReference>
<evidence type="ECO:0000256" key="2">
    <source>
        <dbReference type="ARBA" id="ARBA00012438"/>
    </source>
</evidence>
<dbReference type="CDD" id="cd00130">
    <property type="entry name" value="PAS"/>
    <property type="match status" value="2"/>
</dbReference>
<dbReference type="SUPFAM" id="SSF47384">
    <property type="entry name" value="Homodimeric domain of signal transducing histidine kinase"/>
    <property type="match status" value="1"/>
</dbReference>
<evidence type="ECO:0000259" key="10">
    <source>
        <dbReference type="PROSITE" id="PS50109"/>
    </source>
</evidence>
<feature type="domain" description="PAS" evidence="12">
    <location>
        <begin position="346"/>
        <end position="423"/>
    </location>
</feature>
<dbReference type="InterPro" id="IPR000014">
    <property type="entry name" value="PAS"/>
</dbReference>
<dbReference type="NCBIfam" id="TIGR00229">
    <property type="entry name" value="sensory_box"/>
    <property type="match status" value="2"/>
</dbReference>
<dbReference type="AlphaFoldDB" id="A0A915U0R9"/>
<evidence type="ECO:0000256" key="3">
    <source>
        <dbReference type="ARBA" id="ARBA00022553"/>
    </source>
</evidence>
<dbReference type="Pfam" id="PF00512">
    <property type="entry name" value="HisKA"/>
    <property type="match status" value="1"/>
</dbReference>
<dbReference type="InterPro" id="IPR000700">
    <property type="entry name" value="PAS-assoc_C"/>
</dbReference>
<dbReference type="RefSeq" id="WP_267926117.1">
    <property type="nucleotide sequence ID" value="NZ_AP024233.1"/>
</dbReference>
<dbReference type="Gene3D" id="3.30.565.10">
    <property type="entry name" value="Histidine kinase-like ATPase, C-terminal domain"/>
    <property type="match status" value="1"/>
</dbReference>
<keyword evidence="5" id="KW-0547">Nucleotide-binding</keyword>
<dbReference type="PRINTS" id="PR00344">
    <property type="entry name" value="BCTRLSENSOR"/>
</dbReference>
<dbReference type="SMART" id="SM00091">
    <property type="entry name" value="PAS"/>
    <property type="match status" value="2"/>
</dbReference>
<dbReference type="PANTHER" id="PTHR43065:SF42">
    <property type="entry name" value="TWO-COMPONENT SENSOR PPRA"/>
    <property type="match status" value="1"/>
</dbReference>
<dbReference type="Pfam" id="PF00072">
    <property type="entry name" value="Response_reg"/>
    <property type="match status" value="1"/>
</dbReference>
<evidence type="ECO:0000259" key="11">
    <source>
        <dbReference type="PROSITE" id="PS50110"/>
    </source>
</evidence>
<dbReference type="Pfam" id="PF00989">
    <property type="entry name" value="PAS"/>
    <property type="match status" value="1"/>
</dbReference>
<dbReference type="SMART" id="SM00387">
    <property type="entry name" value="HATPase_c"/>
    <property type="match status" value="1"/>
</dbReference>
<dbReference type="InterPro" id="IPR001789">
    <property type="entry name" value="Sig_transdc_resp-reg_receiver"/>
</dbReference>
<proteinExistence type="predicted"/>